<reference evidence="1 2" key="1">
    <citation type="journal article" date="2022" name="DNA Res.">
        <title>Chromosomal-level genome assembly of the orchid tree Bauhinia variegata (Leguminosae; Cercidoideae) supports the allotetraploid origin hypothesis of Bauhinia.</title>
        <authorList>
            <person name="Zhong Y."/>
            <person name="Chen Y."/>
            <person name="Zheng D."/>
            <person name="Pang J."/>
            <person name="Liu Y."/>
            <person name="Luo S."/>
            <person name="Meng S."/>
            <person name="Qian L."/>
            <person name="Wei D."/>
            <person name="Dai S."/>
            <person name="Zhou R."/>
        </authorList>
    </citation>
    <scope>NUCLEOTIDE SEQUENCE [LARGE SCALE GENOMIC DNA]</scope>
    <source>
        <strain evidence="1">BV-YZ2020</strain>
    </source>
</reference>
<proteinExistence type="predicted"/>
<dbReference type="EMBL" id="CM039439">
    <property type="protein sequence ID" value="KAI4297356.1"/>
    <property type="molecule type" value="Genomic_DNA"/>
</dbReference>
<evidence type="ECO:0000313" key="1">
    <source>
        <dbReference type="EMBL" id="KAI4297356.1"/>
    </source>
</evidence>
<organism evidence="1 2">
    <name type="scientific">Bauhinia variegata</name>
    <name type="common">Purple orchid tree</name>
    <name type="synonym">Phanera variegata</name>
    <dbReference type="NCBI Taxonomy" id="167791"/>
    <lineage>
        <taxon>Eukaryota</taxon>
        <taxon>Viridiplantae</taxon>
        <taxon>Streptophyta</taxon>
        <taxon>Embryophyta</taxon>
        <taxon>Tracheophyta</taxon>
        <taxon>Spermatophyta</taxon>
        <taxon>Magnoliopsida</taxon>
        <taxon>eudicotyledons</taxon>
        <taxon>Gunneridae</taxon>
        <taxon>Pentapetalae</taxon>
        <taxon>rosids</taxon>
        <taxon>fabids</taxon>
        <taxon>Fabales</taxon>
        <taxon>Fabaceae</taxon>
        <taxon>Cercidoideae</taxon>
        <taxon>Cercideae</taxon>
        <taxon>Bauhiniinae</taxon>
        <taxon>Bauhinia</taxon>
    </lineage>
</organism>
<dbReference type="Proteomes" id="UP000828941">
    <property type="component" value="Chromosome 14"/>
</dbReference>
<evidence type="ECO:0000313" key="2">
    <source>
        <dbReference type="Proteomes" id="UP000828941"/>
    </source>
</evidence>
<sequence>MTCHNFDGGYNCSCPHGYEGDGKKDGSGCFLKEKPKEDPVVVIGLGTSIALLFLLILILLLCWVHKQRTLRQLRAKWFEENGGYLLLERLSELQRQYYERIKIFKEVELMKATNNFHRSRILGRGGQGVVYKGILPNNQIVAIKKSRMGGADWRQVKDFINEMVVLSQINNRNVVKLLGCCLETEAPILVYEFVSNGNLSDRIDPSKNATPLPWEKRLSIAAETAEAVSYLHSVAYVPIIHGDIKSDNILLDNNDKVKMSDFGASRLVSLDETHVSTIVRGTPGYLDPEYVQTSQLNEKSDVYSFGVVLIELLTGEKARAQGKKSVVKRQIYFLRNVRAKVKEAIVSKCGFSEISNMKRFGVGNQEWTLGNGKPSRFWTDAWRGEGGAIIDSMDFGVPDYLMEDRVAEYTNVEWGWDWDRLRIMLPATVIDKIAPIVAPDEGDGDDKIYYATVVWQQIYGGA</sequence>
<name>A0ACB9KJN7_BAUVA</name>
<keyword evidence="2" id="KW-1185">Reference proteome</keyword>
<comment type="caution">
    <text evidence="1">The sequence shown here is derived from an EMBL/GenBank/DDBJ whole genome shotgun (WGS) entry which is preliminary data.</text>
</comment>
<gene>
    <name evidence="1" type="ORF">L6164_037251</name>
</gene>
<accession>A0ACB9KJN7</accession>
<protein>
    <submittedName>
        <fullName evidence="1">Uncharacterized protein</fullName>
    </submittedName>
</protein>